<dbReference type="InterPro" id="IPR010920">
    <property type="entry name" value="LSM_dom_sf"/>
</dbReference>
<name>A0A383EMN4_9ZZZZ</name>
<keyword evidence="3" id="KW-1133">Transmembrane helix</keyword>
<dbReference type="EMBL" id="UINC01227138">
    <property type="protein sequence ID" value="SVE57899.1"/>
    <property type="molecule type" value="Genomic_DNA"/>
</dbReference>
<dbReference type="PANTHER" id="PTHR30221">
    <property type="entry name" value="SMALL-CONDUCTANCE MECHANOSENSITIVE CHANNEL"/>
    <property type="match status" value="1"/>
</dbReference>
<evidence type="ECO:0000259" key="5">
    <source>
        <dbReference type="Pfam" id="PF00924"/>
    </source>
</evidence>
<keyword evidence="2" id="KW-0812">Transmembrane</keyword>
<dbReference type="AlphaFoldDB" id="A0A383EMN4"/>
<gene>
    <name evidence="6" type="ORF">METZ01_LOCUS510753</name>
</gene>
<feature type="domain" description="Mechanosensitive ion channel MscS" evidence="5">
    <location>
        <begin position="9"/>
        <end position="64"/>
    </location>
</feature>
<dbReference type="GO" id="GO:0008381">
    <property type="term" value="F:mechanosensitive monoatomic ion channel activity"/>
    <property type="evidence" value="ECO:0007669"/>
    <property type="project" value="InterPro"/>
</dbReference>
<proteinExistence type="predicted"/>
<organism evidence="6">
    <name type="scientific">marine metagenome</name>
    <dbReference type="NCBI Taxonomy" id="408172"/>
    <lineage>
        <taxon>unclassified sequences</taxon>
        <taxon>metagenomes</taxon>
        <taxon>ecological metagenomes</taxon>
    </lineage>
</organism>
<evidence type="ECO:0000256" key="2">
    <source>
        <dbReference type="ARBA" id="ARBA00022692"/>
    </source>
</evidence>
<dbReference type="InterPro" id="IPR023408">
    <property type="entry name" value="MscS_beta-dom_sf"/>
</dbReference>
<reference evidence="6" key="1">
    <citation type="submission" date="2018-05" db="EMBL/GenBank/DDBJ databases">
        <authorList>
            <person name="Lanie J.A."/>
            <person name="Ng W.-L."/>
            <person name="Kazmierczak K.M."/>
            <person name="Andrzejewski T.M."/>
            <person name="Davidsen T.M."/>
            <person name="Wayne K.J."/>
            <person name="Tettelin H."/>
            <person name="Glass J.I."/>
            <person name="Rusch D."/>
            <person name="Podicherti R."/>
            <person name="Tsui H.-C.T."/>
            <person name="Winkler M.E."/>
        </authorList>
    </citation>
    <scope>NUCLEOTIDE SEQUENCE</scope>
</reference>
<dbReference type="SUPFAM" id="SSF50182">
    <property type="entry name" value="Sm-like ribonucleoproteins"/>
    <property type="match status" value="1"/>
</dbReference>
<evidence type="ECO:0000256" key="4">
    <source>
        <dbReference type="ARBA" id="ARBA00023136"/>
    </source>
</evidence>
<protein>
    <recommendedName>
        <fullName evidence="5">Mechanosensitive ion channel MscS domain-containing protein</fullName>
    </recommendedName>
</protein>
<accession>A0A383EMN4</accession>
<evidence type="ECO:0000313" key="6">
    <source>
        <dbReference type="EMBL" id="SVE57899.1"/>
    </source>
</evidence>
<evidence type="ECO:0000256" key="1">
    <source>
        <dbReference type="ARBA" id="ARBA00004370"/>
    </source>
</evidence>
<sequence length="74" mass="8243">FAFGFAFKDMLSNLISGVLIFIYEPFKLGDTIEVEGKTGKVVEINLRYVTIEAENQKVLVPNSISVSKVISVFK</sequence>
<dbReference type="PANTHER" id="PTHR30221:SF1">
    <property type="entry name" value="SMALL-CONDUCTANCE MECHANOSENSITIVE CHANNEL"/>
    <property type="match status" value="1"/>
</dbReference>
<comment type="subcellular location">
    <subcellularLocation>
        <location evidence="1">Membrane</location>
    </subcellularLocation>
</comment>
<dbReference type="InterPro" id="IPR045275">
    <property type="entry name" value="MscS_archaea/bacteria_type"/>
</dbReference>
<keyword evidence="4" id="KW-0472">Membrane</keyword>
<feature type="non-terminal residue" evidence="6">
    <location>
        <position position="1"/>
    </location>
</feature>
<dbReference type="GO" id="GO:0016020">
    <property type="term" value="C:membrane"/>
    <property type="evidence" value="ECO:0007669"/>
    <property type="project" value="UniProtKB-SubCell"/>
</dbReference>
<dbReference type="Gene3D" id="2.30.30.60">
    <property type="match status" value="1"/>
</dbReference>
<dbReference type="InterPro" id="IPR006685">
    <property type="entry name" value="MscS_channel_2nd"/>
</dbReference>
<dbReference type="Pfam" id="PF00924">
    <property type="entry name" value="MS_channel_2nd"/>
    <property type="match status" value="1"/>
</dbReference>
<evidence type="ECO:0000256" key="3">
    <source>
        <dbReference type="ARBA" id="ARBA00022989"/>
    </source>
</evidence>